<dbReference type="Proteomes" id="UP001165405">
    <property type="component" value="Unassembled WGS sequence"/>
</dbReference>
<proteinExistence type="predicted"/>
<protein>
    <submittedName>
        <fullName evidence="1">Uncharacterized protein</fullName>
    </submittedName>
</protein>
<dbReference type="InterPro" id="IPR053847">
    <property type="entry name" value="DUF6928"/>
</dbReference>
<organism evidence="1 2">
    <name type="scientific">Antribacter soli</name>
    <dbReference type="NCBI Taxonomy" id="2910976"/>
    <lineage>
        <taxon>Bacteria</taxon>
        <taxon>Bacillati</taxon>
        <taxon>Actinomycetota</taxon>
        <taxon>Actinomycetes</taxon>
        <taxon>Micrococcales</taxon>
        <taxon>Promicromonosporaceae</taxon>
        <taxon>Antribacter</taxon>
    </lineage>
</organism>
<name>A0AA41QFB1_9MICO</name>
<accession>A0AA41QFB1</accession>
<sequence>MGVKTAMLVCGDVETDLAAALAGAADGADPDGASALVSLLYPPHRVRPDGDDPWELVEAVYPPEGHAYALSTPDVDVICDRAFMIDRPSLLPEHLVAASTGRRLVLHAMHSVVDWFAFAVWEDGELVRALSLAPDDGILEDLGERLPFEEPYWAGSFPVAADRGEAYPLPFHPLELGERALYEFFGFAFEGFDGDEGVEWRVDPEDVRLFGFEVA</sequence>
<evidence type="ECO:0000313" key="2">
    <source>
        <dbReference type="Proteomes" id="UP001165405"/>
    </source>
</evidence>
<keyword evidence="2" id="KW-1185">Reference proteome</keyword>
<gene>
    <name evidence="1" type="ORF">L1785_15530</name>
</gene>
<dbReference type="Pfam" id="PF21997">
    <property type="entry name" value="DUF6928"/>
    <property type="match status" value="1"/>
</dbReference>
<comment type="caution">
    <text evidence="1">The sequence shown here is derived from an EMBL/GenBank/DDBJ whole genome shotgun (WGS) entry which is preliminary data.</text>
</comment>
<dbReference type="RefSeq" id="WP_236090186.1">
    <property type="nucleotide sequence ID" value="NZ_JAKGSG010000042.1"/>
</dbReference>
<dbReference type="EMBL" id="JAKGSG010000042">
    <property type="protein sequence ID" value="MCF4122388.1"/>
    <property type="molecule type" value="Genomic_DNA"/>
</dbReference>
<reference evidence="1" key="1">
    <citation type="submission" date="2022-01" db="EMBL/GenBank/DDBJ databases">
        <title>Antribacter sp. nov., isolated from Guizhou of China.</title>
        <authorList>
            <person name="Chengliang C."/>
            <person name="Ya Z."/>
        </authorList>
    </citation>
    <scope>NUCLEOTIDE SEQUENCE</scope>
    <source>
        <strain evidence="1">KLBMP 9083</strain>
    </source>
</reference>
<evidence type="ECO:0000313" key="1">
    <source>
        <dbReference type="EMBL" id="MCF4122388.1"/>
    </source>
</evidence>
<dbReference type="AlphaFoldDB" id="A0AA41QFB1"/>